<evidence type="ECO:0000256" key="2">
    <source>
        <dbReference type="ARBA" id="ARBA00004141"/>
    </source>
</evidence>
<evidence type="ECO:0000313" key="15">
    <source>
        <dbReference type="EMBL" id="GAA3642406.1"/>
    </source>
</evidence>
<dbReference type="Pfam" id="PF01794">
    <property type="entry name" value="Ferric_reduct"/>
    <property type="match status" value="1"/>
</dbReference>
<keyword evidence="5" id="KW-0001">2Fe-2S</keyword>
<keyword evidence="11" id="KW-0411">Iron-sulfur</keyword>
<dbReference type="InterPro" id="IPR017927">
    <property type="entry name" value="FAD-bd_FR_type"/>
</dbReference>
<dbReference type="PANTHER" id="PTHR47354:SF6">
    <property type="entry name" value="NADH OXIDOREDUCTASE HCR"/>
    <property type="match status" value="1"/>
</dbReference>
<dbReference type="InterPro" id="IPR050415">
    <property type="entry name" value="MRET"/>
</dbReference>
<keyword evidence="12 13" id="KW-0472">Membrane</keyword>
<gene>
    <name evidence="15" type="ORF">GCM10022200_27760</name>
</gene>
<keyword evidence="6" id="KW-0479">Metal-binding</keyword>
<comment type="caution">
    <text evidence="15">The sequence shown here is derived from an EMBL/GenBank/DDBJ whole genome shotgun (WGS) entry which is preliminary data.</text>
</comment>
<dbReference type="PANTHER" id="PTHR47354">
    <property type="entry name" value="NADH OXIDOREDUCTASE HCR"/>
    <property type="match status" value="1"/>
</dbReference>
<keyword evidence="4 13" id="KW-0812">Transmembrane</keyword>
<dbReference type="InterPro" id="IPR013130">
    <property type="entry name" value="Fe3_Rdtase_TM_dom"/>
</dbReference>
<feature type="transmembrane region" description="Helical" evidence="13">
    <location>
        <begin position="314"/>
        <end position="335"/>
    </location>
</feature>
<comment type="subcellular location">
    <subcellularLocation>
        <location evidence="2">Membrane</location>
        <topology evidence="2">Multi-pass membrane protein</topology>
    </subcellularLocation>
</comment>
<proteinExistence type="predicted"/>
<evidence type="ECO:0000256" key="8">
    <source>
        <dbReference type="ARBA" id="ARBA00022989"/>
    </source>
</evidence>
<feature type="transmembrane region" description="Helical" evidence="13">
    <location>
        <begin position="35"/>
        <end position="59"/>
    </location>
</feature>
<evidence type="ECO:0000256" key="1">
    <source>
        <dbReference type="ARBA" id="ARBA00001974"/>
    </source>
</evidence>
<evidence type="ECO:0000256" key="9">
    <source>
        <dbReference type="ARBA" id="ARBA00023002"/>
    </source>
</evidence>
<evidence type="ECO:0000313" key="16">
    <source>
        <dbReference type="Proteomes" id="UP001501697"/>
    </source>
</evidence>
<evidence type="ECO:0000256" key="5">
    <source>
        <dbReference type="ARBA" id="ARBA00022714"/>
    </source>
</evidence>
<dbReference type="InterPro" id="IPR017938">
    <property type="entry name" value="Riboflavin_synthase-like_b-brl"/>
</dbReference>
<keyword evidence="10" id="KW-0408">Iron</keyword>
<dbReference type="PROSITE" id="PS51384">
    <property type="entry name" value="FAD_FR"/>
    <property type="match status" value="1"/>
</dbReference>
<dbReference type="EMBL" id="BAAAYU010000005">
    <property type="protein sequence ID" value="GAA3642406.1"/>
    <property type="molecule type" value="Genomic_DNA"/>
</dbReference>
<dbReference type="Gene3D" id="3.40.50.80">
    <property type="entry name" value="Nucleotide-binding domain of ferredoxin-NADP reductase (FNR) module"/>
    <property type="match status" value="1"/>
</dbReference>
<evidence type="ECO:0000256" key="6">
    <source>
        <dbReference type="ARBA" id="ARBA00022723"/>
    </source>
</evidence>
<evidence type="ECO:0000256" key="3">
    <source>
        <dbReference type="ARBA" id="ARBA00022630"/>
    </source>
</evidence>
<keyword evidence="9" id="KW-0560">Oxidoreductase</keyword>
<feature type="transmembrane region" description="Helical" evidence="13">
    <location>
        <begin position="118"/>
        <end position="135"/>
    </location>
</feature>
<keyword evidence="8 13" id="KW-1133">Transmembrane helix</keyword>
<evidence type="ECO:0000256" key="7">
    <source>
        <dbReference type="ARBA" id="ARBA00022827"/>
    </source>
</evidence>
<sequence length="443" mass="49288">MRQPIRAAFWVAAYLLLALAPLILSLIQLDPGRGFWVNLSVAAGFVGLSLMGLQFLLAARSVQVTGVFGPDVMLRFHRGMTVLIAVLIFAHPIILFVWDPRFLALLNVFVAPTRAQFAVASVLMLIALIATSIWRRRLHLRYPTWQAVHAALAVAIVVTALVHVLLIGYYVDQPWERALWIAYSIAFIWIGIWVRIVRPVLHWRRRWRVVGVRDQPTGAHTVSLEPADPAAHGPDGFRFEAGQYAWIRTGRNPFAITYNPFSFSSSSEHPERVEFTIKTESGFTTTIGDLAPGRVVYLDGPWGQLSMDRNEGPGFVFIAAGVGVTPMVSMLATMADRGDTRPAWLVLGNRREDEIICHDDIAALAERMPQLTVVHVISRPGEGWNGRTGRISRVLLDEVLPAERTRLQYFICASDAVMDTAQTALAELGVPAERVHAERFSMA</sequence>
<dbReference type="SUPFAM" id="SSF52343">
    <property type="entry name" value="Ferredoxin reductase-like, C-terminal NADP-linked domain"/>
    <property type="match status" value="1"/>
</dbReference>
<accession>A0ABP7AXI7</accession>
<feature type="transmembrane region" description="Helical" evidence="13">
    <location>
        <begin position="7"/>
        <end position="29"/>
    </location>
</feature>
<feature type="transmembrane region" description="Helical" evidence="13">
    <location>
        <begin position="147"/>
        <end position="171"/>
    </location>
</feature>
<evidence type="ECO:0000259" key="14">
    <source>
        <dbReference type="PROSITE" id="PS51384"/>
    </source>
</evidence>
<reference evidence="16" key="1">
    <citation type="journal article" date="2019" name="Int. J. Syst. Evol. Microbiol.">
        <title>The Global Catalogue of Microorganisms (GCM) 10K type strain sequencing project: providing services to taxonomists for standard genome sequencing and annotation.</title>
        <authorList>
            <consortium name="The Broad Institute Genomics Platform"/>
            <consortium name="The Broad Institute Genome Sequencing Center for Infectious Disease"/>
            <person name="Wu L."/>
            <person name="Ma J."/>
        </authorList>
    </citation>
    <scope>NUCLEOTIDE SEQUENCE [LARGE SCALE GENOMIC DNA]</scope>
    <source>
        <strain evidence="16">JCM 16544</strain>
    </source>
</reference>
<evidence type="ECO:0000256" key="10">
    <source>
        <dbReference type="ARBA" id="ARBA00023004"/>
    </source>
</evidence>
<dbReference type="InterPro" id="IPR039261">
    <property type="entry name" value="FNR_nucleotide-bd"/>
</dbReference>
<feature type="transmembrane region" description="Helical" evidence="13">
    <location>
        <begin position="177"/>
        <end position="197"/>
    </location>
</feature>
<dbReference type="InterPro" id="IPR001433">
    <property type="entry name" value="OxRdtase_FAD/NAD-bd"/>
</dbReference>
<dbReference type="Pfam" id="PF00175">
    <property type="entry name" value="NAD_binding_1"/>
    <property type="match status" value="1"/>
</dbReference>
<dbReference type="PRINTS" id="PR00410">
    <property type="entry name" value="PHEHYDRXLASE"/>
</dbReference>
<dbReference type="RefSeq" id="WP_344739562.1">
    <property type="nucleotide sequence ID" value="NZ_BAAAYU010000005.1"/>
</dbReference>
<name>A0ABP7AXI7_9MICO</name>
<dbReference type="SUPFAM" id="SSF63380">
    <property type="entry name" value="Riboflavin synthase domain-like"/>
    <property type="match status" value="1"/>
</dbReference>
<organism evidence="15 16">
    <name type="scientific">Microbacterium awajiense</name>
    <dbReference type="NCBI Taxonomy" id="415214"/>
    <lineage>
        <taxon>Bacteria</taxon>
        <taxon>Bacillati</taxon>
        <taxon>Actinomycetota</taxon>
        <taxon>Actinomycetes</taxon>
        <taxon>Micrococcales</taxon>
        <taxon>Microbacteriaceae</taxon>
        <taxon>Microbacterium</taxon>
    </lineage>
</organism>
<protein>
    <recommendedName>
        <fullName evidence="14">FAD-binding FR-type domain-containing protein</fullName>
    </recommendedName>
</protein>
<comment type="cofactor">
    <cofactor evidence="1">
        <name>FAD</name>
        <dbReference type="ChEBI" id="CHEBI:57692"/>
    </cofactor>
</comment>
<evidence type="ECO:0000256" key="13">
    <source>
        <dbReference type="SAM" id="Phobius"/>
    </source>
</evidence>
<evidence type="ECO:0000256" key="4">
    <source>
        <dbReference type="ARBA" id="ARBA00022692"/>
    </source>
</evidence>
<feature type="transmembrane region" description="Helical" evidence="13">
    <location>
        <begin position="80"/>
        <end position="98"/>
    </location>
</feature>
<evidence type="ECO:0000256" key="12">
    <source>
        <dbReference type="ARBA" id="ARBA00023136"/>
    </source>
</evidence>
<dbReference type="Gene3D" id="2.40.30.10">
    <property type="entry name" value="Translation factors"/>
    <property type="match status" value="1"/>
</dbReference>
<dbReference type="Proteomes" id="UP001501697">
    <property type="component" value="Unassembled WGS sequence"/>
</dbReference>
<keyword evidence="3" id="KW-0285">Flavoprotein</keyword>
<keyword evidence="7" id="KW-0274">FAD</keyword>
<feature type="domain" description="FAD-binding FR-type" evidence="14">
    <location>
        <begin position="202"/>
        <end position="308"/>
    </location>
</feature>
<keyword evidence="16" id="KW-1185">Reference proteome</keyword>
<evidence type="ECO:0000256" key="11">
    <source>
        <dbReference type="ARBA" id="ARBA00023014"/>
    </source>
</evidence>